<organism evidence="1">
    <name type="scientific">bioreactor metagenome</name>
    <dbReference type="NCBI Taxonomy" id="1076179"/>
    <lineage>
        <taxon>unclassified sequences</taxon>
        <taxon>metagenomes</taxon>
        <taxon>ecological metagenomes</taxon>
    </lineage>
</organism>
<dbReference type="Gene3D" id="3.40.50.1580">
    <property type="entry name" value="Nucleoside phosphorylase domain"/>
    <property type="match status" value="1"/>
</dbReference>
<evidence type="ECO:0000313" key="1">
    <source>
        <dbReference type="EMBL" id="MPM65709.1"/>
    </source>
</evidence>
<sequence length="67" mass="7429">MESSALFVLSSIYRKRAGGTMLVVNESELAEIDDEDAAKHMNEFDAESVIRVGVEAMKILIAQDKQK</sequence>
<dbReference type="GO" id="GO:0003824">
    <property type="term" value="F:catalytic activity"/>
    <property type="evidence" value="ECO:0007669"/>
    <property type="project" value="InterPro"/>
</dbReference>
<dbReference type="InterPro" id="IPR035994">
    <property type="entry name" value="Nucleoside_phosphorylase_sf"/>
</dbReference>
<dbReference type="GO" id="GO:0009116">
    <property type="term" value="P:nucleoside metabolic process"/>
    <property type="evidence" value="ECO:0007669"/>
    <property type="project" value="InterPro"/>
</dbReference>
<dbReference type="EMBL" id="VSSQ01020670">
    <property type="protein sequence ID" value="MPM65709.1"/>
    <property type="molecule type" value="Genomic_DNA"/>
</dbReference>
<proteinExistence type="predicted"/>
<dbReference type="AlphaFoldDB" id="A0A645BJR4"/>
<protein>
    <recommendedName>
        <fullName evidence="2">Purine-nucleoside phosphorylase</fullName>
    </recommendedName>
</protein>
<accession>A0A645BJR4</accession>
<comment type="caution">
    <text evidence="1">The sequence shown here is derived from an EMBL/GenBank/DDBJ whole genome shotgun (WGS) entry which is preliminary data.</text>
</comment>
<gene>
    <name evidence="1" type="ORF">SDC9_112609</name>
</gene>
<evidence type="ECO:0008006" key="2">
    <source>
        <dbReference type="Google" id="ProtNLM"/>
    </source>
</evidence>
<name>A0A645BJR4_9ZZZZ</name>
<reference evidence="1" key="1">
    <citation type="submission" date="2019-08" db="EMBL/GenBank/DDBJ databases">
        <authorList>
            <person name="Kucharzyk K."/>
            <person name="Murdoch R.W."/>
            <person name="Higgins S."/>
            <person name="Loffler F."/>
        </authorList>
    </citation>
    <scope>NUCLEOTIDE SEQUENCE</scope>
</reference>